<sequence length="466" mass="51688">MPAYLSHRFLFLTLMFWGCLFDGHEHPLWAGNLEIVTFNENITPKLGMPVAYAPARKILTPLYARGVVILSDEKPVVLCAVDAIGIGNQGYDTWREKLAEAAATTPDRVAVHSLHQHDAPRIDFATGKIMEDQGLGGKNYDNSYGRQCITQVANAIRSGLKNPQTVTHLGIGKAKVEQVASNRRLLGADGKVRLMRWSKSKSPDAINAPEGVIDPWLKCLCFWNQDHPIAVLNYYATHPQSYYGKGDVNYEFTGMAREARNEALPGTLNIYFNGAAGNIAAGKYNDGSTKMRPLLAQRVERGMESAFKSQKKTPISSADLHWKTEMTALPVATHLDPESLKATIIDQKRTPKERSTAAFRLVWYQRASQGHQIPITCLRLKSASILHLPGELFIEYQLQAQKFAPKQTVCLAAYGDYGPGYICTEIAYSQGGYESSPRASQVAPHVESVLTEVIRRLVMPEENSKK</sequence>
<accession>A0ABX5YVB2</accession>
<evidence type="ECO:0000313" key="2">
    <source>
        <dbReference type="Proteomes" id="UP000322887"/>
    </source>
</evidence>
<name>A0ABX5YVB2_9PLAN</name>
<keyword evidence="2" id="KW-1185">Reference proteome</keyword>
<proteinExistence type="predicted"/>
<evidence type="ECO:0008006" key="3">
    <source>
        <dbReference type="Google" id="ProtNLM"/>
    </source>
</evidence>
<dbReference type="GeneID" id="98649879"/>
<gene>
    <name evidence="1" type="ORF">GmarT_54530</name>
</gene>
<dbReference type="RefSeq" id="WP_002644560.1">
    <property type="nucleotide sequence ID" value="NZ_CP036353.1"/>
</dbReference>
<dbReference type="Proteomes" id="UP000322887">
    <property type="component" value="Chromosome"/>
</dbReference>
<evidence type="ECO:0000313" key="1">
    <source>
        <dbReference type="EMBL" id="QEG19552.1"/>
    </source>
</evidence>
<organism evidence="1 2">
    <name type="scientific">Gimesia maris</name>
    <dbReference type="NCBI Taxonomy" id="122"/>
    <lineage>
        <taxon>Bacteria</taxon>
        <taxon>Pseudomonadati</taxon>
        <taxon>Planctomycetota</taxon>
        <taxon>Planctomycetia</taxon>
        <taxon>Planctomycetales</taxon>
        <taxon>Planctomycetaceae</taxon>
        <taxon>Gimesia</taxon>
    </lineage>
</organism>
<dbReference type="EMBL" id="CP042910">
    <property type="protein sequence ID" value="QEG19552.1"/>
    <property type="molecule type" value="Genomic_DNA"/>
</dbReference>
<protein>
    <recommendedName>
        <fullName evidence="3">Neutral/alkaline non-lysosomal ceramidase</fullName>
    </recommendedName>
</protein>
<reference evidence="1 2" key="1">
    <citation type="submission" date="2019-08" db="EMBL/GenBank/DDBJ databases">
        <title>Deep-cultivation of Planctomycetes and their phenomic and genomic characterization uncovers novel biology.</title>
        <authorList>
            <person name="Wiegand S."/>
            <person name="Jogler M."/>
            <person name="Boedeker C."/>
            <person name="Pinto D."/>
            <person name="Vollmers J."/>
            <person name="Rivas-Marin E."/>
            <person name="Kohn T."/>
            <person name="Peeters S.H."/>
            <person name="Heuer A."/>
            <person name="Rast P."/>
            <person name="Oberbeckmann S."/>
            <person name="Bunk B."/>
            <person name="Jeske O."/>
            <person name="Meyerdierks A."/>
            <person name="Storesund J.E."/>
            <person name="Kallscheuer N."/>
            <person name="Luecker S."/>
            <person name="Lage O.M."/>
            <person name="Pohl T."/>
            <person name="Merkel B.J."/>
            <person name="Hornburger P."/>
            <person name="Mueller R.-W."/>
            <person name="Bruemmer F."/>
            <person name="Labrenz M."/>
            <person name="Spormann A.M."/>
            <person name="Op den Camp H."/>
            <person name="Overmann J."/>
            <person name="Amann R."/>
            <person name="Jetten M.S.M."/>
            <person name="Mascher T."/>
            <person name="Medema M.H."/>
            <person name="Devos D.P."/>
            <person name="Kaster A.-K."/>
            <person name="Ovreas L."/>
            <person name="Rohde M."/>
            <person name="Galperin M.Y."/>
            <person name="Jogler C."/>
        </authorList>
    </citation>
    <scope>NUCLEOTIDE SEQUENCE [LARGE SCALE GENOMIC DNA]</scope>
    <source>
        <strain evidence="1 2">DSM 8797</strain>
    </source>
</reference>